<keyword evidence="1 3" id="KW-0547">Nucleotide-binding</keyword>
<proteinExistence type="inferred from homology"/>
<organism evidence="7 8">
    <name type="scientific">Batrachochytrium dendrobatidis (strain JEL423)</name>
    <dbReference type="NCBI Taxonomy" id="403673"/>
    <lineage>
        <taxon>Eukaryota</taxon>
        <taxon>Fungi</taxon>
        <taxon>Fungi incertae sedis</taxon>
        <taxon>Chytridiomycota</taxon>
        <taxon>Chytridiomycota incertae sedis</taxon>
        <taxon>Chytridiomycetes</taxon>
        <taxon>Rhizophydiales</taxon>
        <taxon>Rhizophydiales incertae sedis</taxon>
        <taxon>Batrachochytrium</taxon>
    </lineage>
</organism>
<dbReference type="Proteomes" id="UP000077115">
    <property type="component" value="Unassembled WGS sequence"/>
</dbReference>
<dbReference type="SMART" id="SM00129">
    <property type="entry name" value="KISc"/>
    <property type="match status" value="1"/>
</dbReference>
<reference evidence="7 8" key="1">
    <citation type="submission" date="2006-10" db="EMBL/GenBank/DDBJ databases">
        <title>The Genome Sequence of Batrachochytrium dendrobatidis JEL423.</title>
        <authorList>
            <consortium name="The Broad Institute Genome Sequencing Platform"/>
            <person name="Birren B."/>
            <person name="Lander E."/>
            <person name="Galagan J."/>
            <person name="Cuomo C."/>
            <person name="Devon K."/>
            <person name="Jaffe D."/>
            <person name="Butler J."/>
            <person name="Alvarez P."/>
            <person name="Gnerre S."/>
            <person name="Grabherr M."/>
            <person name="Kleber M."/>
            <person name="Mauceli E."/>
            <person name="Brockman W."/>
            <person name="Young S."/>
            <person name="LaButti K."/>
            <person name="Sykes S."/>
            <person name="DeCaprio D."/>
            <person name="Crawford M."/>
            <person name="Koehrsen M."/>
            <person name="Engels R."/>
            <person name="Montgomery P."/>
            <person name="Pearson M."/>
            <person name="Howarth C."/>
            <person name="Larson L."/>
            <person name="White J."/>
            <person name="O'Leary S."/>
            <person name="Kodira C."/>
            <person name="Zeng Q."/>
            <person name="Yandava C."/>
            <person name="Alvarado L."/>
            <person name="Longcore J."/>
            <person name="James T."/>
        </authorList>
    </citation>
    <scope>NUCLEOTIDE SEQUENCE [LARGE SCALE GENOMIC DNA]</scope>
    <source>
        <strain evidence="7 8">JEL423</strain>
    </source>
</reference>
<gene>
    <name evidence="7" type="ORF">BDEG_27324</name>
</gene>
<evidence type="ECO:0000313" key="7">
    <source>
        <dbReference type="EMBL" id="OAJ44032.1"/>
    </source>
</evidence>
<dbReference type="STRING" id="403673.A0A177WVX3"/>
<dbReference type="GO" id="GO:0007018">
    <property type="term" value="P:microtubule-based movement"/>
    <property type="evidence" value="ECO:0007669"/>
    <property type="project" value="InterPro"/>
</dbReference>
<dbReference type="GO" id="GO:0008017">
    <property type="term" value="F:microtubule binding"/>
    <property type="evidence" value="ECO:0007669"/>
    <property type="project" value="InterPro"/>
</dbReference>
<evidence type="ECO:0000256" key="3">
    <source>
        <dbReference type="PROSITE-ProRule" id="PRU00283"/>
    </source>
</evidence>
<keyword evidence="2 3" id="KW-0067">ATP-binding</keyword>
<feature type="compositionally biased region" description="Polar residues" evidence="5">
    <location>
        <begin position="867"/>
        <end position="878"/>
    </location>
</feature>
<dbReference type="InterPro" id="IPR001752">
    <property type="entry name" value="Kinesin_motor_dom"/>
</dbReference>
<dbReference type="eggNOG" id="KOG4280">
    <property type="taxonomic scope" value="Eukaryota"/>
</dbReference>
<dbReference type="GO" id="GO:0005524">
    <property type="term" value="F:ATP binding"/>
    <property type="evidence" value="ECO:0007669"/>
    <property type="project" value="UniProtKB-UniRule"/>
</dbReference>
<feature type="region of interest" description="Disordered" evidence="5">
    <location>
        <begin position="885"/>
        <end position="906"/>
    </location>
</feature>
<evidence type="ECO:0000256" key="2">
    <source>
        <dbReference type="ARBA" id="ARBA00022840"/>
    </source>
</evidence>
<name>A0A177WVX3_BATDL</name>
<feature type="region of interest" description="Disordered" evidence="5">
    <location>
        <begin position="534"/>
        <end position="553"/>
    </location>
</feature>
<feature type="region of interest" description="Disordered" evidence="5">
    <location>
        <begin position="1005"/>
        <end position="1044"/>
    </location>
</feature>
<feature type="region of interest" description="Disordered" evidence="5">
    <location>
        <begin position="859"/>
        <end position="878"/>
    </location>
</feature>
<dbReference type="InterPro" id="IPR027640">
    <property type="entry name" value="Kinesin-like_fam"/>
</dbReference>
<evidence type="ECO:0000256" key="5">
    <source>
        <dbReference type="SAM" id="MobiDB-lite"/>
    </source>
</evidence>
<dbReference type="Pfam" id="PF23735">
    <property type="entry name" value="KIF9"/>
    <property type="match status" value="1"/>
</dbReference>
<feature type="compositionally biased region" description="Polar residues" evidence="5">
    <location>
        <begin position="534"/>
        <end position="544"/>
    </location>
</feature>
<dbReference type="PROSITE" id="PS00411">
    <property type="entry name" value="KINESIN_MOTOR_1"/>
    <property type="match status" value="1"/>
</dbReference>
<evidence type="ECO:0000313" key="8">
    <source>
        <dbReference type="Proteomes" id="UP000077115"/>
    </source>
</evidence>
<dbReference type="SUPFAM" id="SSF52540">
    <property type="entry name" value="P-loop containing nucleoside triphosphate hydrolases"/>
    <property type="match status" value="1"/>
</dbReference>
<dbReference type="PRINTS" id="PR00380">
    <property type="entry name" value="KINESINHEAVY"/>
</dbReference>
<protein>
    <recommendedName>
        <fullName evidence="6">Kinesin motor domain-containing protein</fullName>
    </recommendedName>
</protein>
<dbReference type="VEuPathDB" id="FungiDB:BDEG_27324"/>
<dbReference type="OrthoDB" id="3176171at2759"/>
<dbReference type="AlphaFoldDB" id="A0A177WVX3"/>
<dbReference type="InterPro" id="IPR027417">
    <property type="entry name" value="P-loop_NTPase"/>
</dbReference>
<evidence type="ECO:0000256" key="4">
    <source>
        <dbReference type="SAM" id="Coils"/>
    </source>
</evidence>
<dbReference type="InterPro" id="IPR056524">
    <property type="entry name" value="KIF6/9_C"/>
</dbReference>
<keyword evidence="3" id="KW-0505">Motor protein</keyword>
<dbReference type="EMBL" id="DS022311">
    <property type="protein sequence ID" value="OAJ44032.1"/>
    <property type="molecule type" value="Genomic_DNA"/>
</dbReference>
<accession>A0A177WVX3</accession>
<comment type="similarity">
    <text evidence="3">Belongs to the TRAFAC class myosin-kinesin ATPase superfamily. Kinesin family.</text>
</comment>
<dbReference type="PROSITE" id="PS50067">
    <property type="entry name" value="KINESIN_MOTOR_2"/>
    <property type="match status" value="1"/>
</dbReference>
<feature type="coiled-coil region" evidence="4">
    <location>
        <begin position="646"/>
        <end position="683"/>
    </location>
</feature>
<evidence type="ECO:0000256" key="1">
    <source>
        <dbReference type="ARBA" id="ARBA00022741"/>
    </source>
</evidence>
<dbReference type="PANTHER" id="PTHR47968">
    <property type="entry name" value="CENTROMERE PROTEIN E"/>
    <property type="match status" value="1"/>
</dbReference>
<feature type="domain" description="Kinesin motor" evidence="6">
    <location>
        <begin position="13"/>
        <end position="380"/>
    </location>
</feature>
<feature type="binding site" evidence="3">
    <location>
        <begin position="116"/>
        <end position="123"/>
    </location>
    <ligand>
        <name>ATP</name>
        <dbReference type="ChEBI" id="CHEBI:30616"/>
    </ligand>
</feature>
<feature type="compositionally biased region" description="Polar residues" evidence="5">
    <location>
        <begin position="801"/>
        <end position="827"/>
    </location>
</feature>
<feature type="compositionally biased region" description="Low complexity" evidence="5">
    <location>
        <begin position="893"/>
        <end position="906"/>
    </location>
</feature>
<dbReference type="GO" id="GO:0003777">
    <property type="term" value="F:microtubule motor activity"/>
    <property type="evidence" value="ECO:0007669"/>
    <property type="project" value="InterPro"/>
</dbReference>
<dbReference type="InterPro" id="IPR019821">
    <property type="entry name" value="Kinesin_motor_CS"/>
</dbReference>
<reference evidence="7 8" key="2">
    <citation type="submission" date="2016-05" db="EMBL/GenBank/DDBJ databases">
        <title>Lineage-specific infection strategies underlie the spectrum of fungal disease in amphibians.</title>
        <authorList>
            <person name="Cuomo C.A."/>
            <person name="Farrer R.A."/>
            <person name="James T."/>
            <person name="Longcore J."/>
            <person name="Birren B."/>
        </authorList>
    </citation>
    <scope>NUCLEOTIDE SEQUENCE [LARGE SCALE GENOMIC DNA]</scope>
    <source>
        <strain evidence="7 8">JEL423</strain>
    </source>
</reference>
<evidence type="ECO:0000259" key="6">
    <source>
        <dbReference type="PROSITE" id="PS50067"/>
    </source>
</evidence>
<keyword evidence="4" id="KW-0175">Coiled coil</keyword>
<dbReference type="Gene3D" id="3.40.850.10">
    <property type="entry name" value="Kinesin motor domain"/>
    <property type="match status" value="1"/>
</dbReference>
<sequence length="1044" mass="117092">MVAAGGDSAEASSIKIYARIRPQRPNSKLKTTPGRYWISSPPVLDASDPHSRPRLGFLVPRDETAGLINNQKESFVFKFDRLFDMDVKQEEVFDTVAKPVIESSLQGYNGTIFAYGQTGSGKTFTITGGAERYADRGLIPRTIQFMFKEAQKNTHVQYTFHISYLEIYNEIGYDLLDSTRDAKKLEDLPKVTMQEDADEMVHLRNLSVVQTVNEEEALNLLFVGDTNRMIAETPSNPSSSRSHCIFIIGVTTRVNGEDVIRKSKLHLVDLAGSERVGRTGIDGALLREAKHINLSLHYLEQVIVALHEHSLGKRSHIPYRNSMMTSVLRDSLGGNCKTTMIATESISTCRFAQRVALISNNATLNEELDPQLVIQRLRQEIARLKAELAIARGETGLDDGETLPSYELERVKQTVDDFLANNSTDATIIMTDFRKIQHAFNILKSYIKGTNQSSTLNNSVLDVSSATRNEISEMKLKDMTINDQGLNAEQIQQFEKLKVLVAHRDNEINILVGMIAQLKAQLEKCGSTPSIKEQTIQNQSSTDPTLECLGTPKPTTTVQSMSKLMNSNPDLASSIPSLSTEKANAFEIFRREYPASEWIDGQKSVLKEKYAEAKSLGEHANTLRTNIKSMKEQLENPINGDADTLRILLSENIKKYKQAYQQLKDLKLEIEHLQHLLEQARHRLTRDFEHWYINVYFSARTSFSLKQDSPASMSESKSVNSSMFQNDGPMTAPAAGALARQSLMRASLTDAADYAVEAKFKHSPSHPLHAENRPFQTNENRKLHQVLSSEQQKTNADRPPSSMSTSTILIPDNTQSRPQGQIQQPKSGHSLVDVPSKSAWSFQNHLLTQSYSPVEYTDKLNRDSSRSRNTPIDRQSIYSLERQAMSLERPEQSRNSSRQSNQDNSISTLPLSTLALDECNGTAARHAGKQSFRLRDPEHDVQYKRSMQPSHVLGEQGNSEYVSLLQERHKQSLRDEQHCNRDGLQDDIAAFYSARQGVAEAFKTGSSRTCISTPLQPSHSRSQLESTTSSPLAMVSRSQYRSDM</sequence>
<dbReference type="Pfam" id="PF00225">
    <property type="entry name" value="Kinesin"/>
    <property type="match status" value="1"/>
</dbReference>
<dbReference type="InterPro" id="IPR036961">
    <property type="entry name" value="Kinesin_motor_dom_sf"/>
</dbReference>
<dbReference type="PANTHER" id="PTHR47968:SF67">
    <property type="entry name" value="KINESIN MOTOR DOMAIN-CONTAINING PROTEIN"/>
    <property type="match status" value="1"/>
</dbReference>
<feature type="region of interest" description="Disordered" evidence="5">
    <location>
        <begin position="784"/>
        <end position="833"/>
    </location>
</feature>